<feature type="transmembrane region" description="Helical" evidence="1">
    <location>
        <begin position="86"/>
        <end position="107"/>
    </location>
</feature>
<sequence>MNSETAMVLSIFLITYAIIISEKIHRTIIALNGAILMTDSVYSILWWSMSLGACLGGNGTLIGASANLILPGLAEKEGHTISFIKYLKIGFPFINISIGISTVYVYLGFLL</sequence>
<feature type="transmembrane region" description="Helical" evidence="1">
    <location>
        <begin position="6"/>
        <end position="21"/>
    </location>
</feature>
<name>A0ABS2QGA6_9BACI</name>
<comment type="caution">
    <text evidence="2">The sequence shown here is derived from an EMBL/GenBank/DDBJ whole genome shotgun (WGS) entry which is preliminary data.</text>
</comment>
<dbReference type="Proteomes" id="UP000823486">
    <property type="component" value="Unassembled WGS sequence"/>
</dbReference>
<evidence type="ECO:0000256" key="1">
    <source>
        <dbReference type="SAM" id="Phobius"/>
    </source>
</evidence>
<organism evidence="2 3">
    <name type="scientific">Peribacillus deserti</name>
    <dbReference type="NCBI Taxonomy" id="673318"/>
    <lineage>
        <taxon>Bacteria</taxon>
        <taxon>Bacillati</taxon>
        <taxon>Bacillota</taxon>
        <taxon>Bacilli</taxon>
        <taxon>Bacillales</taxon>
        <taxon>Bacillaceae</taxon>
        <taxon>Peribacillus</taxon>
    </lineage>
</organism>
<dbReference type="EMBL" id="JAFBFI010000005">
    <property type="protein sequence ID" value="MBM7692195.1"/>
    <property type="molecule type" value="Genomic_DNA"/>
</dbReference>
<evidence type="ECO:0000313" key="2">
    <source>
        <dbReference type="EMBL" id="MBM7692195.1"/>
    </source>
</evidence>
<keyword evidence="1" id="KW-0472">Membrane</keyword>
<dbReference type="PANTHER" id="PTHR43568">
    <property type="entry name" value="P PROTEIN"/>
    <property type="match status" value="1"/>
</dbReference>
<dbReference type="PANTHER" id="PTHR43568:SF1">
    <property type="entry name" value="P PROTEIN"/>
    <property type="match status" value="1"/>
</dbReference>
<keyword evidence="1" id="KW-0812">Transmembrane</keyword>
<gene>
    <name evidence="2" type="ORF">JOC77_001622</name>
</gene>
<dbReference type="InterPro" id="IPR051475">
    <property type="entry name" value="Diverse_Ion_Transporter"/>
</dbReference>
<accession>A0ABS2QGA6</accession>
<keyword evidence="3" id="KW-1185">Reference proteome</keyword>
<feature type="transmembrane region" description="Helical" evidence="1">
    <location>
        <begin position="55"/>
        <end position="74"/>
    </location>
</feature>
<proteinExistence type="predicted"/>
<reference evidence="2 3" key="1">
    <citation type="submission" date="2021-01" db="EMBL/GenBank/DDBJ databases">
        <title>Genomic Encyclopedia of Type Strains, Phase IV (KMG-IV): sequencing the most valuable type-strain genomes for metagenomic binning, comparative biology and taxonomic classification.</title>
        <authorList>
            <person name="Goeker M."/>
        </authorList>
    </citation>
    <scope>NUCLEOTIDE SEQUENCE [LARGE SCALE GENOMIC DNA]</scope>
    <source>
        <strain evidence="2 3">DSM 105482</strain>
    </source>
</reference>
<evidence type="ECO:0000313" key="3">
    <source>
        <dbReference type="Proteomes" id="UP000823486"/>
    </source>
</evidence>
<protein>
    <submittedName>
        <fullName evidence="2">Na+/H+ antiporter NhaD/arsenite permease-like protein</fullName>
    </submittedName>
</protein>
<keyword evidence="1" id="KW-1133">Transmembrane helix</keyword>